<dbReference type="AlphaFoldDB" id="A0A4D6KTF3"/>
<protein>
    <submittedName>
        <fullName evidence="1">Uncharacterized protein</fullName>
    </submittedName>
</protein>
<organism evidence="1 2">
    <name type="scientific">Vigna unguiculata</name>
    <name type="common">Cowpea</name>
    <dbReference type="NCBI Taxonomy" id="3917"/>
    <lineage>
        <taxon>Eukaryota</taxon>
        <taxon>Viridiplantae</taxon>
        <taxon>Streptophyta</taxon>
        <taxon>Embryophyta</taxon>
        <taxon>Tracheophyta</taxon>
        <taxon>Spermatophyta</taxon>
        <taxon>Magnoliopsida</taxon>
        <taxon>eudicotyledons</taxon>
        <taxon>Gunneridae</taxon>
        <taxon>Pentapetalae</taxon>
        <taxon>rosids</taxon>
        <taxon>fabids</taxon>
        <taxon>Fabales</taxon>
        <taxon>Fabaceae</taxon>
        <taxon>Papilionoideae</taxon>
        <taxon>50 kb inversion clade</taxon>
        <taxon>NPAAA clade</taxon>
        <taxon>indigoferoid/millettioid clade</taxon>
        <taxon>Phaseoleae</taxon>
        <taxon>Vigna</taxon>
    </lineage>
</organism>
<proteinExistence type="predicted"/>
<reference evidence="1 2" key="1">
    <citation type="submission" date="2019-04" db="EMBL/GenBank/DDBJ databases">
        <title>An improved genome assembly and genetic linkage map for asparagus bean, Vigna unguiculata ssp. sesquipedialis.</title>
        <authorList>
            <person name="Xia Q."/>
            <person name="Zhang R."/>
            <person name="Dong Y."/>
        </authorList>
    </citation>
    <scope>NUCLEOTIDE SEQUENCE [LARGE SCALE GENOMIC DNA]</scope>
    <source>
        <tissue evidence="1">Leaf</tissue>
    </source>
</reference>
<gene>
    <name evidence="1" type="ORF">DEO72_LG1g2705</name>
</gene>
<accession>A0A4D6KTF3</accession>
<keyword evidence="2" id="KW-1185">Reference proteome</keyword>
<evidence type="ECO:0000313" key="1">
    <source>
        <dbReference type="EMBL" id="QCD79067.1"/>
    </source>
</evidence>
<evidence type="ECO:0000313" key="2">
    <source>
        <dbReference type="Proteomes" id="UP000501690"/>
    </source>
</evidence>
<sequence length="116" mass="13250">MPSNESSIWESFPFPKGLVNGVEIGYGQSPITRIGIREPSRCVLFPTRERRLLSRVYSGSEKSSIFWLENELLAKHREGVSLTRRKRESWPIRLPPLTDTAMGIDLLPPLLTQWTA</sequence>
<dbReference type="EMBL" id="CP039345">
    <property type="protein sequence ID" value="QCD79067.1"/>
    <property type="molecule type" value="Genomic_DNA"/>
</dbReference>
<name>A0A4D6KTF3_VIGUN</name>
<dbReference type="Proteomes" id="UP000501690">
    <property type="component" value="Linkage Group LG1"/>
</dbReference>